<sequence length="30" mass="3470">MDKDILGEWEDRFFGQPAFIETIARDPANS</sequence>
<dbReference type="Proteomes" id="UP000018958">
    <property type="component" value="Unassembled WGS sequence"/>
</dbReference>
<reference evidence="1 2" key="1">
    <citation type="submission" date="2013-11" db="EMBL/GenBank/DDBJ databases">
        <title>The Genome Sequence of Phytophthora parasitica CJ01A1.</title>
        <authorList>
            <consortium name="The Broad Institute Genomics Platform"/>
            <person name="Russ C."/>
            <person name="Tyler B."/>
            <person name="Panabieres F."/>
            <person name="Shan W."/>
            <person name="Tripathy S."/>
            <person name="Grunwald N."/>
            <person name="Machado M."/>
            <person name="Johnson C.S."/>
            <person name="Walker B."/>
            <person name="Young S.K."/>
            <person name="Zeng Q."/>
            <person name="Gargeya S."/>
            <person name="Fitzgerald M."/>
            <person name="Haas B."/>
            <person name="Abouelleil A."/>
            <person name="Allen A.W."/>
            <person name="Alvarado L."/>
            <person name="Arachchi H.M."/>
            <person name="Berlin A.M."/>
            <person name="Chapman S.B."/>
            <person name="Gainer-Dewar J."/>
            <person name="Goldberg J."/>
            <person name="Griggs A."/>
            <person name="Gujja S."/>
            <person name="Hansen M."/>
            <person name="Howarth C."/>
            <person name="Imamovic A."/>
            <person name="Ireland A."/>
            <person name="Larimer J."/>
            <person name="McCowan C."/>
            <person name="Murphy C."/>
            <person name="Pearson M."/>
            <person name="Poon T.W."/>
            <person name="Priest M."/>
            <person name="Roberts A."/>
            <person name="Saif S."/>
            <person name="Shea T."/>
            <person name="Sisk P."/>
            <person name="Sykes S."/>
            <person name="Wortman J."/>
            <person name="Nusbaum C."/>
            <person name="Birren B."/>
        </authorList>
    </citation>
    <scope>NUCLEOTIDE SEQUENCE [LARGE SCALE GENOMIC DNA]</scope>
    <source>
        <strain evidence="1 2">CJ01A1</strain>
    </source>
</reference>
<dbReference type="EMBL" id="ANIX01002149">
    <property type="protein sequence ID" value="ETP14232.1"/>
    <property type="molecule type" value="Genomic_DNA"/>
</dbReference>
<evidence type="ECO:0000313" key="2">
    <source>
        <dbReference type="Proteomes" id="UP000018958"/>
    </source>
</evidence>
<evidence type="ECO:0000313" key="1">
    <source>
        <dbReference type="EMBL" id="ETP14232.1"/>
    </source>
</evidence>
<gene>
    <name evidence="1" type="ORF">F441_10822</name>
</gene>
<proteinExistence type="predicted"/>
<name>W2WVA6_PHYNI</name>
<protein>
    <submittedName>
        <fullName evidence="1">Uncharacterized protein</fullName>
    </submittedName>
</protein>
<accession>W2WVA6</accession>
<organism evidence="1 2">
    <name type="scientific">Phytophthora nicotianae CJ01A1</name>
    <dbReference type="NCBI Taxonomy" id="1317063"/>
    <lineage>
        <taxon>Eukaryota</taxon>
        <taxon>Sar</taxon>
        <taxon>Stramenopiles</taxon>
        <taxon>Oomycota</taxon>
        <taxon>Peronosporomycetes</taxon>
        <taxon>Peronosporales</taxon>
        <taxon>Peronosporaceae</taxon>
        <taxon>Phytophthora</taxon>
    </lineage>
</organism>
<dbReference type="AlphaFoldDB" id="W2WVA6"/>
<comment type="caution">
    <text evidence="1">The sequence shown here is derived from an EMBL/GenBank/DDBJ whole genome shotgun (WGS) entry which is preliminary data.</text>
</comment>